<dbReference type="Proteomes" id="UP000786811">
    <property type="component" value="Unassembled WGS sequence"/>
</dbReference>
<proteinExistence type="predicted"/>
<comment type="caution">
    <text evidence="1">The sequence shown here is derived from an EMBL/GenBank/DDBJ whole genome shotgun (WGS) entry which is preliminary data.</text>
</comment>
<sequence>MSPYCSYNFLIAARYIELLELVEQRNGSRIAPEGSVNCAINRGESYTTNSYISNQTGSHQILSWRVFSSGTSPPSNSFREPS</sequence>
<evidence type="ECO:0000313" key="1">
    <source>
        <dbReference type="EMBL" id="CAG5090415.1"/>
    </source>
</evidence>
<accession>A0A8J2MJN5</accession>
<dbReference type="EMBL" id="CAJNRD030001119">
    <property type="protein sequence ID" value="CAG5090415.1"/>
    <property type="molecule type" value="Genomic_DNA"/>
</dbReference>
<evidence type="ECO:0000313" key="2">
    <source>
        <dbReference type="Proteomes" id="UP000786811"/>
    </source>
</evidence>
<protein>
    <submittedName>
        <fullName evidence="1">Uncharacterized protein</fullName>
    </submittedName>
</protein>
<keyword evidence="2" id="KW-1185">Reference proteome</keyword>
<name>A0A8J2MJN5_COTCN</name>
<reference evidence="1" key="1">
    <citation type="submission" date="2021-04" db="EMBL/GenBank/DDBJ databases">
        <authorList>
            <person name="Chebbi M.A.C M."/>
        </authorList>
    </citation>
    <scope>NUCLEOTIDE SEQUENCE</scope>
</reference>
<gene>
    <name evidence="1" type="ORF">HICCMSTLAB_LOCUS5622</name>
</gene>
<organism evidence="1 2">
    <name type="scientific">Cotesia congregata</name>
    <name type="common">Parasitoid wasp</name>
    <name type="synonym">Apanteles congregatus</name>
    <dbReference type="NCBI Taxonomy" id="51543"/>
    <lineage>
        <taxon>Eukaryota</taxon>
        <taxon>Metazoa</taxon>
        <taxon>Ecdysozoa</taxon>
        <taxon>Arthropoda</taxon>
        <taxon>Hexapoda</taxon>
        <taxon>Insecta</taxon>
        <taxon>Pterygota</taxon>
        <taxon>Neoptera</taxon>
        <taxon>Endopterygota</taxon>
        <taxon>Hymenoptera</taxon>
        <taxon>Apocrita</taxon>
        <taxon>Ichneumonoidea</taxon>
        <taxon>Braconidae</taxon>
        <taxon>Microgastrinae</taxon>
        <taxon>Cotesia</taxon>
    </lineage>
</organism>
<dbReference type="AlphaFoldDB" id="A0A8J2MJN5"/>